<dbReference type="AlphaFoldDB" id="A0AB39PT70"/>
<dbReference type="InterPro" id="IPR003615">
    <property type="entry name" value="HNH_nuc"/>
</dbReference>
<dbReference type="Pfam" id="PF13392">
    <property type="entry name" value="HNH_3"/>
    <property type="match status" value="1"/>
</dbReference>
<evidence type="ECO:0000259" key="1">
    <source>
        <dbReference type="Pfam" id="PF13392"/>
    </source>
</evidence>
<keyword evidence="2" id="KW-0255">Endonuclease</keyword>
<gene>
    <name evidence="2" type="ORF">AB5J49_08185</name>
</gene>
<sequence>MIPLNLTPGEMEVVRQRFMAKVAKGPNCWSWKGFAQTPGGRGRMRIKNRTYYAYRVAYALEHGSLPANLGIFHRCDNPACVRADHLFAGTQAANVADMDGKGRRKNKPRYGRDHHKVTVTDEQVAWAIAMYRSGRMTQTVIGQILGVKQQTVSGWVHGEVRNTTAKGRLIAAKRRAARTRKAAA</sequence>
<keyword evidence="2" id="KW-0540">Nuclease</keyword>
<organism evidence="2">
    <name type="scientific">Streptomyces sp. R28</name>
    <dbReference type="NCBI Taxonomy" id="3238628"/>
    <lineage>
        <taxon>Bacteria</taxon>
        <taxon>Bacillati</taxon>
        <taxon>Actinomycetota</taxon>
        <taxon>Actinomycetes</taxon>
        <taxon>Kitasatosporales</taxon>
        <taxon>Streptomycetaceae</taxon>
        <taxon>Streptomyces</taxon>
    </lineage>
</organism>
<dbReference type="SUPFAM" id="SSF54060">
    <property type="entry name" value="His-Me finger endonucleases"/>
    <property type="match status" value="1"/>
</dbReference>
<name>A0AB39PT70_9ACTN</name>
<feature type="domain" description="HNH nuclease" evidence="1">
    <location>
        <begin position="51"/>
        <end position="95"/>
    </location>
</feature>
<dbReference type="EMBL" id="CP163439">
    <property type="protein sequence ID" value="XDQ33296.1"/>
    <property type="molecule type" value="Genomic_DNA"/>
</dbReference>
<reference evidence="2" key="1">
    <citation type="submission" date="2024-07" db="EMBL/GenBank/DDBJ databases">
        <authorList>
            <person name="Yu S.T."/>
        </authorList>
    </citation>
    <scope>NUCLEOTIDE SEQUENCE</scope>
    <source>
        <strain evidence="2">R28</strain>
    </source>
</reference>
<protein>
    <submittedName>
        <fullName evidence="2">HNH endonuclease signature motif containing protein</fullName>
        <ecNumber evidence="2">3.1.-.-</ecNumber>
    </submittedName>
</protein>
<keyword evidence="2" id="KW-0378">Hydrolase</keyword>
<dbReference type="InterPro" id="IPR044930">
    <property type="entry name" value="Homing_endonuclease_His-Me"/>
</dbReference>
<dbReference type="GO" id="GO:0004519">
    <property type="term" value="F:endonuclease activity"/>
    <property type="evidence" value="ECO:0007669"/>
    <property type="project" value="UniProtKB-KW"/>
</dbReference>
<dbReference type="RefSeq" id="WP_369167844.1">
    <property type="nucleotide sequence ID" value="NZ_CP163439.1"/>
</dbReference>
<dbReference type="GO" id="GO:0016787">
    <property type="term" value="F:hydrolase activity"/>
    <property type="evidence" value="ECO:0007669"/>
    <property type="project" value="UniProtKB-KW"/>
</dbReference>
<proteinExistence type="predicted"/>
<dbReference type="Gene3D" id="3.90.75.10">
    <property type="entry name" value="Homing Intron 3 (I-ppo) Encoded Endonuclease, Chain A"/>
    <property type="match status" value="1"/>
</dbReference>
<dbReference type="InterPro" id="IPR044925">
    <property type="entry name" value="His-Me_finger_sf"/>
</dbReference>
<dbReference type="EC" id="3.1.-.-" evidence="2"/>
<accession>A0AB39PT70</accession>
<evidence type="ECO:0000313" key="2">
    <source>
        <dbReference type="EMBL" id="XDQ33296.1"/>
    </source>
</evidence>